<accession>A0ABV8EL55</accession>
<sequence>MSKPDSKILNILMRNGSSQSNRYLTDLDPSQTQLIDLDHEDWVLFAYNLAYQLNFFNEDNIKDGHWADFFNELNLSEASLKFKNTFEQNSIKEALHKTIQEFKDKGDLSPHLTLFMAFIQLLDQSKDRFNDLSKRHLDFYYQNVLQLEKKKPIADSVYVIIELAKQMLQYQIPANTTFNAGKSNDGKPLLYFNPDESSINKIEIEAIRNVFSDSNAINVFRIKDFAEEESDFIKNGENWWPFGYTPDDSLADSNSFKPNLGFILSSPILELKEGKRLIILDFEFHQSISFNINQFKSNVELSISTAKDWIVINPALISQMSSHNRKFILSIELDSNFPPIGILSSVPQLNESPSVKFKVDTNSPTGFSIFRELSSKAIQNIKVNVEVTEVKNILLENDHTQINPQKPFYPFTTRPFKGSSFSFSYPEAFSKHCTFLQLAFDWKNTPEDFANHYQAYIEEAKKPVSSSAFANSIRHAYLLQKEQDNIIKMIKRNKGSIDEQTKKQLEKNEELKQNNTQSTKIVNGAYDFKVSTELLENGIKIRNLNPDSNQLFQNDNNSFRLKLVDQIKNYPTSKIRVNLQNSFLHEIYPKILAMVLTSNDAEKILPNEPYTPLASDLEFSYHAGVDFSSNSNDVSVYHIHPFGIGKMEHKTLLPNSYTPSGKLFLGLKNCKSRDILSLLFQMDEGTEDPLESISSPISWHILSKNKWEKLPDNAILVNETNNFLRSGLVKIALPEILDENNSVFEPNLVWLSATIDTKHNAVSKCFNIHAQAIKLKLKNPLSANHLPEPLPSKTISKIEQRIPQIKGVYQPYESFGGRSIELDRDFYKRASERLRHKQRAITMWDFEQLILEEFPELMIVKCLNHSKPDCFNAPGHVTIVVIPFIKQINLDAITYPRVSRSKLDEIKAFISLHTSPSVELHVINPEYEIVSINVNIVLNKGLDFNHYQAKLNEDLTRHLSPWAFERDRPIDFNREYHRSRIIYFIENLEYISHISKFEMKVNNKIESHSAKPSSPKNILVSDILHSINLSEDHCSKV</sequence>
<keyword evidence="2" id="KW-1185">Reference proteome</keyword>
<name>A0ABV8EL55_9BACT</name>
<evidence type="ECO:0000313" key="2">
    <source>
        <dbReference type="Proteomes" id="UP001595766"/>
    </source>
</evidence>
<dbReference type="EMBL" id="JBHSAV010000023">
    <property type="protein sequence ID" value="MFC3976265.1"/>
    <property type="molecule type" value="Genomic_DNA"/>
</dbReference>
<evidence type="ECO:0008006" key="3">
    <source>
        <dbReference type="Google" id="ProtNLM"/>
    </source>
</evidence>
<evidence type="ECO:0000313" key="1">
    <source>
        <dbReference type="EMBL" id="MFC3976265.1"/>
    </source>
</evidence>
<gene>
    <name evidence="1" type="ORF">ACFOUP_07740</name>
</gene>
<dbReference type="Proteomes" id="UP001595766">
    <property type="component" value="Unassembled WGS sequence"/>
</dbReference>
<dbReference type="RefSeq" id="WP_241290897.1">
    <property type="nucleotide sequence ID" value="NZ_JAKZGR010000001.1"/>
</dbReference>
<reference evidence="2" key="1">
    <citation type="journal article" date="2019" name="Int. J. Syst. Evol. Microbiol.">
        <title>The Global Catalogue of Microorganisms (GCM) 10K type strain sequencing project: providing services to taxonomists for standard genome sequencing and annotation.</title>
        <authorList>
            <consortium name="The Broad Institute Genomics Platform"/>
            <consortium name="The Broad Institute Genome Sequencing Center for Infectious Disease"/>
            <person name="Wu L."/>
            <person name="Ma J."/>
        </authorList>
    </citation>
    <scope>NUCLEOTIDE SEQUENCE [LARGE SCALE GENOMIC DNA]</scope>
    <source>
        <strain evidence="2">CECT 8551</strain>
    </source>
</reference>
<organism evidence="1 2">
    <name type="scientific">Belliella kenyensis</name>
    <dbReference type="NCBI Taxonomy" id="1472724"/>
    <lineage>
        <taxon>Bacteria</taxon>
        <taxon>Pseudomonadati</taxon>
        <taxon>Bacteroidota</taxon>
        <taxon>Cytophagia</taxon>
        <taxon>Cytophagales</taxon>
        <taxon>Cyclobacteriaceae</taxon>
        <taxon>Belliella</taxon>
    </lineage>
</organism>
<protein>
    <recommendedName>
        <fullName evidence="3">Baseplate J-like protein</fullName>
    </recommendedName>
</protein>
<proteinExistence type="predicted"/>
<comment type="caution">
    <text evidence="1">The sequence shown here is derived from an EMBL/GenBank/DDBJ whole genome shotgun (WGS) entry which is preliminary data.</text>
</comment>